<organism evidence="1 2">
    <name type="scientific">Metapseudomonas resinovorans</name>
    <name type="common">Pseudomonas resinovorans</name>
    <dbReference type="NCBI Taxonomy" id="53412"/>
    <lineage>
        <taxon>Bacteria</taxon>
        <taxon>Pseudomonadati</taxon>
        <taxon>Pseudomonadota</taxon>
        <taxon>Gammaproteobacteria</taxon>
        <taxon>Pseudomonadales</taxon>
        <taxon>Pseudomonadaceae</taxon>
        <taxon>Metapseudomonas</taxon>
    </lineage>
</organism>
<reference evidence="1 2" key="1">
    <citation type="submission" date="2022-07" db="EMBL/GenBank/DDBJ databases">
        <title>Genome Analysis of Selected Gammaproteobacteria from Nigerian Food snails.</title>
        <authorList>
            <person name="Okafor A.C."/>
        </authorList>
    </citation>
    <scope>NUCLEOTIDE SEQUENCE [LARGE SCALE GENOMIC DNA]</scope>
    <source>
        <strain evidence="1 2">Awg 2</strain>
    </source>
</reference>
<sequence length="86" mass="9783">MEKDLNPCMDSGPMTLPFERTRAVIQAREFLEHLERDASQSDEIRRAATHLLRHYPSKGEVLLQGSVQESLGARYGYDPFFSSKIG</sequence>
<dbReference type="NCBIfam" id="NF041728">
    <property type="entry name" value="BPSL0761_fam"/>
    <property type="match status" value="1"/>
</dbReference>
<evidence type="ECO:0000313" key="2">
    <source>
        <dbReference type="Proteomes" id="UP001211689"/>
    </source>
</evidence>
<dbReference type="RefSeq" id="WP_271471932.1">
    <property type="nucleotide sequence ID" value="NZ_JANEWF010000033.1"/>
</dbReference>
<name>A0ABT4YAY2_METRE</name>
<proteinExistence type="predicted"/>
<gene>
    <name evidence="1" type="ORF">NNO07_21870</name>
</gene>
<accession>A0ABT4YAY2</accession>
<keyword evidence="2" id="KW-1185">Reference proteome</keyword>
<evidence type="ECO:0000313" key="1">
    <source>
        <dbReference type="EMBL" id="MDA8485725.1"/>
    </source>
</evidence>
<dbReference type="EMBL" id="JANEWF010000033">
    <property type="protein sequence ID" value="MDA8485725.1"/>
    <property type="molecule type" value="Genomic_DNA"/>
</dbReference>
<comment type="caution">
    <text evidence="1">The sequence shown here is derived from an EMBL/GenBank/DDBJ whole genome shotgun (WGS) entry which is preliminary data.</text>
</comment>
<protein>
    <submittedName>
        <fullName evidence="1">Uncharacterized protein</fullName>
    </submittedName>
</protein>
<dbReference type="InterPro" id="IPR049723">
    <property type="entry name" value="BPSL0761-like"/>
</dbReference>
<dbReference type="Proteomes" id="UP001211689">
    <property type="component" value="Unassembled WGS sequence"/>
</dbReference>